<dbReference type="GO" id="GO:0016757">
    <property type="term" value="F:glycosyltransferase activity"/>
    <property type="evidence" value="ECO:0007669"/>
    <property type="project" value="InterPro"/>
</dbReference>
<evidence type="ECO:0000313" key="3">
    <source>
        <dbReference type="Proteomes" id="UP000188937"/>
    </source>
</evidence>
<dbReference type="Pfam" id="PF04577">
    <property type="entry name" value="Glyco_transf_61"/>
    <property type="match status" value="1"/>
</dbReference>
<reference evidence="2 3" key="1">
    <citation type="submission" date="2016-03" db="EMBL/GenBank/DDBJ databases">
        <title>Acetic acid bacteria sequencing.</title>
        <authorList>
            <person name="Brandt J."/>
            <person name="Jakob F."/>
            <person name="Vogel R.F."/>
        </authorList>
    </citation>
    <scope>NUCLEOTIDE SEQUENCE [LARGE SCALE GENOMIC DNA]</scope>
    <source>
        <strain evidence="2 3">TMW2.1153</strain>
    </source>
</reference>
<gene>
    <name evidence="2" type="ORF">A0U92_01915</name>
</gene>
<dbReference type="AlphaFoldDB" id="A0A1U9KD58"/>
<accession>A0A1U9KD58</accession>
<dbReference type="KEGG" id="aace:A0U92_01915"/>
<feature type="domain" description="Glycosyltransferase 61 catalytic" evidence="1">
    <location>
        <begin position="461"/>
        <end position="637"/>
    </location>
</feature>
<keyword evidence="3" id="KW-1185">Reference proteome</keyword>
<dbReference type="EMBL" id="CP014692">
    <property type="protein sequence ID" value="AQS83730.1"/>
    <property type="molecule type" value="Genomic_DNA"/>
</dbReference>
<dbReference type="Gene3D" id="3.90.550.20">
    <property type="match status" value="1"/>
</dbReference>
<sequence>MFIEESREDLSAWKSETSRNILFRLINESQGFLKNTAETYLRDIYLHGENCLQEVHASCVALLKSEASTGHEPNLAKLAYVTAREKGVTWNEILPYFRKTVSSSKEYFSKEFDIYDNRFASIPSLIRQMRHNPEHYTREYIENVGFFNKNRSALYTCYNKPMARDYISLNFGDDITSIFDRLEIPQAESDFFLLLSLYKEGGVSVDIHSVARANISPIVNCARGLGIIEREGFLDKSFFCSRPDNSLIKAYIERVVAYVEHCIRHAIPLDYNLITSKYAFQAFILDSFSTEPDAISKDSITLIDAEVYDSFIESTPEEEDIPYRDNGIHFKRVNIVGFASRNTIKSDISTCKLINSMPGCYFPPSDNVTIVGNTSKPEAYRQTRNPAAIPQLNIFQVNDLGLSGHGSYWSKGKFLRLEAYLSFVTEQETLAGHWKSLDQAENVRHVEEPVIVAFGAGYGCYGHYLVDDIPRLKVAQKLLGEEEFRKRKIVITSETPSWGRKLLNTVAGIPSESFLFFDHVKEFLTFSDAIIPSYVNMSYMYHKFIKECYEGLVSEEIRPWRKICLSRKAWEPNKTFQRVFEQQDTFEEMARERGYEIVQPETLSIEEQIRLVAETRCQIGEHGSAQHASVYNQHGMTIGTLNPLNQIQANIGRIYRDRNVLVFPDKEQKDDRNNTFFSFTPKKLEEFFRVVEAENQARDHLYEA</sequence>
<dbReference type="Proteomes" id="UP000188937">
    <property type="component" value="Chromosome"/>
</dbReference>
<dbReference type="InterPro" id="IPR049625">
    <property type="entry name" value="Glyco_transf_61_cat"/>
</dbReference>
<evidence type="ECO:0000313" key="2">
    <source>
        <dbReference type="EMBL" id="AQS83730.1"/>
    </source>
</evidence>
<protein>
    <recommendedName>
        <fullName evidence="1">Glycosyltransferase 61 catalytic domain-containing protein</fullName>
    </recommendedName>
</protein>
<dbReference type="STRING" id="435.A0U92_01915"/>
<dbReference type="OrthoDB" id="7169123at2"/>
<evidence type="ECO:0000259" key="1">
    <source>
        <dbReference type="Pfam" id="PF04577"/>
    </source>
</evidence>
<name>A0A1U9KD58_ACEAC</name>
<organism evidence="2 3">
    <name type="scientific">Acetobacter aceti</name>
    <dbReference type="NCBI Taxonomy" id="435"/>
    <lineage>
        <taxon>Bacteria</taxon>
        <taxon>Pseudomonadati</taxon>
        <taxon>Pseudomonadota</taxon>
        <taxon>Alphaproteobacteria</taxon>
        <taxon>Acetobacterales</taxon>
        <taxon>Acetobacteraceae</taxon>
        <taxon>Acetobacter</taxon>
        <taxon>Acetobacter subgen. Acetobacter</taxon>
    </lineage>
</organism>
<proteinExistence type="predicted"/>